<dbReference type="SUPFAM" id="SSF56281">
    <property type="entry name" value="Metallo-hydrolase/oxidoreductase"/>
    <property type="match status" value="1"/>
</dbReference>
<evidence type="ECO:0000256" key="4">
    <source>
        <dbReference type="ARBA" id="ARBA00022759"/>
    </source>
</evidence>
<keyword evidence="3" id="KW-0540">Nuclease</keyword>
<dbReference type="Gene3D" id="3.60.15.10">
    <property type="entry name" value="Ribonuclease Z/Hydroxyacylglutathione hydrolase-like"/>
    <property type="match status" value="1"/>
</dbReference>
<dbReference type="InterPro" id="IPR001279">
    <property type="entry name" value="Metallo-B-lactamas"/>
</dbReference>
<comment type="similarity">
    <text evidence="2">Belongs to the DNA repair metallo-beta-lactamase (DRMBL) family.</text>
</comment>
<name>A0A9W9JYW0_9EURO</name>
<evidence type="ECO:0000256" key="12">
    <source>
        <dbReference type="ARBA" id="ARBA00042677"/>
    </source>
</evidence>
<feature type="region of interest" description="Disordered" evidence="13">
    <location>
        <begin position="607"/>
        <end position="688"/>
    </location>
</feature>
<dbReference type="GO" id="GO:0005634">
    <property type="term" value="C:nucleus"/>
    <property type="evidence" value="ECO:0007669"/>
    <property type="project" value="UniProtKB-SubCell"/>
</dbReference>
<evidence type="ECO:0000256" key="6">
    <source>
        <dbReference type="ARBA" id="ARBA00022801"/>
    </source>
</evidence>
<sequence length="728" mass="81181">MSTFDGILPEFPDIQIDYFRKSPVRPAPLACFLSHVHTDHLKGLESFRAPFIYCSPATRELLLRLEKFPHRMNFEKGILETRRLHYKHLATLLRPIPLHTPTEIELTPRRRIRVTLFDANHCPGAVVFLIEGSGKAIIYTGDIRAERWWVDGLKQHPILIPYTLGQKRLDRLYLDTTFAAASDPFREFPTKARGLVELLQKLEAYPDNTLLYFRAWTFGYEEVWTALSAALNAKVHVDRYQMGLYRSLARLSGSGGVREAPALCGFKLGNTTISGCLSEDESSRIHSCVSAVSCSAIREPNTVYVVPIVNRTRDGVEIPEVGAGGGLVDLSQTHELEIPDESALAKLQDLCDSYIKDDQVLSQMRKTLSEAFKSQTRKMALDQFGVNEEDEISLEQLVAKLSQSVPAEKPTNSQADHPNIIRFPFSRHSSYSELCELVAAFQPKDVWPCTVDPSSWNEDVSIRRLFGHLCSGSDFAHDNYMRHVLEEIDESDHPPKKRARHDNDVSTQSTRSSSVGEEFDVSAKEVRVEEDVGISYSTQQSRDPAGSPMISQPQSGWTSFFQPYMSALGQEGTVADGISSAEHTQASHAETHRVHGYLQEHRDRDQGRMQLGPLPSLPLSDDQQDGGDQNNCQEHSHWTQTSPQAHSSVISLPESALAPSVGGSDDVSFEARGVEHGSPCKRPRSHQVARTRARVAAYLAAREGSYSAWADVAPVSTGNNHAEVEEEL</sequence>
<dbReference type="InterPro" id="IPR011084">
    <property type="entry name" value="DRMBL"/>
</dbReference>
<reference evidence="16" key="2">
    <citation type="journal article" date="2023" name="IMA Fungus">
        <title>Comparative genomic study of the Penicillium genus elucidates a diverse pangenome and 15 lateral gene transfer events.</title>
        <authorList>
            <person name="Petersen C."/>
            <person name="Sorensen T."/>
            <person name="Nielsen M.R."/>
            <person name="Sondergaard T.E."/>
            <person name="Sorensen J.L."/>
            <person name="Fitzpatrick D.A."/>
            <person name="Frisvad J.C."/>
            <person name="Nielsen K.L."/>
        </authorList>
    </citation>
    <scope>NUCLEOTIDE SEQUENCE</scope>
    <source>
        <strain evidence="16">IBT 30761</strain>
    </source>
</reference>
<dbReference type="GO" id="GO:0004519">
    <property type="term" value="F:endonuclease activity"/>
    <property type="evidence" value="ECO:0007669"/>
    <property type="project" value="UniProtKB-KW"/>
</dbReference>
<dbReference type="Proteomes" id="UP001149074">
    <property type="component" value="Unassembled WGS sequence"/>
</dbReference>
<evidence type="ECO:0000259" key="15">
    <source>
        <dbReference type="Pfam" id="PF12706"/>
    </source>
</evidence>
<dbReference type="GeneID" id="81362238"/>
<dbReference type="Pfam" id="PF12706">
    <property type="entry name" value="Lactamase_B_2"/>
    <property type="match status" value="1"/>
</dbReference>
<dbReference type="GO" id="GO:0006310">
    <property type="term" value="P:DNA recombination"/>
    <property type="evidence" value="ECO:0007669"/>
    <property type="project" value="UniProtKB-KW"/>
</dbReference>
<keyword evidence="9" id="KW-0234">DNA repair</keyword>
<evidence type="ECO:0000259" key="14">
    <source>
        <dbReference type="Pfam" id="PF07522"/>
    </source>
</evidence>
<feature type="domain" description="Metallo-beta-lactamase" evidence="15">
    <location>
        <begin position="30"/>
        <end position="144"/>
    </location>
</feature>
<keyword evidence="8" id="KW-0233">DNA recombination</keyword>
<dbReference type="AlphaFoldDB" id="A0A9W9JYW0"/>
<proteinExistence type="inferred from homology"/>
<evidence type="ECO:0000256" key="10">
    <source>
        <dbReference type="ARBA" id="ARBA00023242"/>
    </source>
</evidence>
<dbReference type="GO" id="GO:0036297">
    <property type="term" value="P:interstrand cross-link repair"/>
    <property type="evidence" value="ECO:0007669"/>
    <property type="project" value="TreeGrafter"/>
</dbReference>
<comment type="caution">
    <text evidence="16">The sequence shown here is derived from an EMBL/GenBank/DDBJ whole genome shotgun (WGS) entry which is preliminary data.</text>
</comment>
<dbReference type="GO" id="GO:0006303">
    <property type="term" value="P:double-strand break repair via nonhomologous end joining"/>
    <property type="evidence" value="ECO:0007669"/>
    <property type="project" value="TreeGrafter"/>
</dbReference>
<dbReference type="InterPro" id="IPR036866">
    <property type="entry name" value="RibonucZ/Hydroxyglut_hydro"/>
</dbReference>
<evidence type="ECO:0000256" key="11">
    <source>
        <dbReference type="ARBA" id="ARBA00039759"/>
    </source>
</evidence>
<gene>
    <name evidence="16" type="ORF">N7532_010768</name>
</gene>
<reference evidence="16" key="1">
    <citation type="submission" date="2022-11" db="EMBL/GenBank/DDBJ databases">
        <authorList>
            <person name="Petersen C."/>
        </authorList>
    </citation>
    <scope>NUCLEOTIDE SEQUENCE</scope>
    <source>
        <strain evidence="16">IBT 30761</strain>
    </source>
</reference>
<keyword evidence="7" id="KW-0269">Exonuclease</keyword>
<dbReference type="Pfam" id="PF07522">
    <property type="entry name" value="DRMBL"/>
    <property type="match status" value="1"/>
</dbReference>
<evidence type="ECO:0000256" key="3">
    <source>
        <dbReference type="ARBA" id="ARBA00022722"/>
    </source>
</evidence>
<feature type="compositionally biased region" description="Polar residues" evidence="13">
    <location>
        <begin position="638"/>
        <end position="650"/>
    </location>
</feature>
<evidence type="ECO:0000256" key="9">
    <source>
        <dbReference type="ARBA" id="ARBA00023204"/>
    </source>
</evidence>
<feature type="compositionally biased region" description="Basic residues" evidence="13">
    <location>
        <begin position="679"/>
        <end position="688"/>
    </location>
</feature>
<evidence type="ECO:0000256" key="2">
    <source>
        <dbReference type="ARBA" id="ARBA00010304"/>
    </source>
</evidence>
<keyword evidence="17" id="KW-1185">Reference proteome</keyword>
<dbReference type="GO" id="GO:0000723">
    <property type="term" value="P:telomere maintenance"/>
    <property type="evidence" value="ECO:0007669"/>
    <property type="project" value="TreeGrafter"/>
</dbReference>
<dbReference type="EMBL" id="JAPQKI010000010">
    <property type="protein sequence ID" value="KAJ5085997.1"/>
    <property type="molecule type" value="Genomic_DNA"/>
</dbReference>
<protein>
    <recommendedName>
        <fullName evidence="11">Protein artemis</fullName>
    </recommendedName>
    <alternativeName>
        <fullName evidence="12">DNA cross-link repair 1C protein</fullName>
    </alternativeName>
</protein>
<feature type="region of interest" description="Disordered" evidence="13">
    <location>
        <begin position="487"/>
        <end position="524"/>
    </location>
</feature>
<dbReference type="OrthoDB" id="5561659at2759"/>
<keyword evidence="5" id="KW-0227">DNA damage</keyword>
<dbReference type="RefSeq" id="XP_056470675.1">
    <property type="nucleotide sequence ID" value="XM_056623259.1"/>
</dbReference>
<evidence type="ECO:0000313" key="16">
    <source>
        <dbReference type="EMBL" id="KAJ5085997.1"/>
    </source>
</evidence>
<feature type="compositionally biased region" description="Polar residues" evidence="13">
    <location>
        <begin position="505"/>
        <end position="515"/>
    </location>
</feature>
<comment type="subcellular location">
    <subcellularLocation>
        <location evidence="1">Nucleus</location>
    </subcellularLocation>
</comment>
<evidence type="ECO:0000256" key="8">
    <source>
        <dbReference type="ARBA" id="ARBA00023172"/>
    </source>
</evidence>
<evidence type="ECO:0000256" key="1">
    <source>
        <dbReference type="ARBA" id="ARBA00004123"/>
    </source>
</evidence>
<evidence type="ECO:0000256" key="13">
    <source>
        <dbReference type="SAM" id="MobiDB-lite"/>
    </source>
</evidence>
<feature type="compositionally biased region" description="Low complexity" evidence="13">
    <location>
        <begin position="613"/>
        <end position="633"/>
    </location>
</feature>
<keyword evidence="10" id="KW-0539">Nucleus</keyword>
<accession>A0A9W9JYW0</accession>
<evidence type="ECO:0000256" key="7">
    <source>
        <dbReference type="ARBA" id="ARBA00022839"/>
    </source>
</evidence>
<dbReference type="GO" id="GO:0003684">
    <property type="term" value="F:damaged DNA binding"/>
    <property type="evidence" value="ECO:0007669"/>
    <property type="project" value="TreeGrafter"/>
</dbReference>
<dbReference type="PANTHER" id="PTHR23240:SF8">
    <property type="entry name" value="PROTEIN ARTEMIS"/>
    <property type="match status" value="1"/>
</dbReference>
<feature type="domain" description="DNA repair metallo-beta-lactamase" evidence="14">
    <location>
        <begin position="413"/>
        <end position="451"/>
    </location>
</feature>
<dbReference type="GO" id="GO:0035312">
    <property type="term" value="F:5'-3' DNA exonuclease activity"/>
    <property type="evidence" value="ECO:0007669"/>
    <property type="project" value="TreeGrafter"/>
</dbReference>
<keyword evidence="4" id="KW-0255">Endonuclease</keyword>
<evidence type="ECO:0000256" key="5">
    <source>
        <dbReference type="ARBA" id="ARBA00022763"/>
    </source>
</evidence>
<dbReference type="PANTHER" id="PTHR23240">
    <property type="entry name" value="DNA CROSS-LINK REPAIR PROTEIN PSO2/SNM1-RELATED"/>
    <property type="match status" value="1"/>
</dbReference>
<evidence type="ECO:0000313" key="17">
    <source>
        <dbReference type="Proteomes" id="UP001149074"/>
    </source>
</evidence>
<organism evidence="16 17">
    <name type="scientific">Penicillium argentinense</name>
    <dbReference type="NCBI Taxonomy" id="1131581"/>
    <lineage>
        <taxon>Eukaryota</taxon>
        <taxon>Fungi</taxon>
        <taxon>Dikarya</taxon>
        <taxon>Ascomycota</taxon>
        <taxon>Pezizomycotina</taxon>
        <taxon>Eurotiomycetes</taxon>
        <taxon>Eurotiomycetidae</taxon>
        <taxon>Eurotiales</taxon>
        <taxon>Aspergillaceae</taxon>
        <taxon>Penicillium</taxon>
    </lineage>
</organism>
<keyword evidence="6" id="KW-0378">Hydrolase</keyword>